<dbReference type="PANTHER" id="PTHR43560:SF1">
    <property type="entry name" value="ION-TRANSLOCATING OXIDOREDUCTASE COMPLEX SUBUNIT B"/>
    <property type="match status" value="1"/>
</dbReference>
<comment type="caution">
    <text evidence="15">The sequence shown here is derived from an EMBL/GenBank/DDBJ whole genome shotgun (WGS) entry which is preliminary data.</text>
</comment>
<feature type="domain" description="4Fe-4S ferredoxin-type" evidence="12">
    <location>
        <begin position="241"/>
        <end position="269"/>
    </location>
</feature>
<dbReference type="Pfam" id="PF04060">
    <property type="entry name" value="FeS"/>
    <property type="match status" value="1"/>
</dbReference>
<evidence type="ECO:0000313" key="16">
    <source>
        <dbReference type="EMBL" id="RHH77182.1"/>
    </source>
</evidence>
<dbReference type="CDD" id="cd10549">
    <property type="entry name" value="MtMvhB_like"/>
    <property type="match status" value="1"/>
</dbReference>
<dbReference type="InterPro" id="IPR017900">
    <property type="entry name" value="4Fe4S_Fe_S_CS"/>
</dbReference>
<evidence type="ECO:0000313" key="18">
    <source>
        <dbReference type="Proteomes" id="UP000283732"/>
    </source>
</evidence>
<feature type="binding site" evidence="10">
    <location>
        <position position="136"/>
    </location>
    <ligand>
        <name>[4Fe-4S] cluster</name>
        <dbReference type="ChEBI" id="CHEBI:49883"/>
        <label>2</label>
    </ligand>
</feature>
<dbReference type="SUPFAM" id="SSF54862">
    <property type="entry name" value="4Fe-4S ferredoxins"/>
    <property type="match status" value="2"/>
</dbReference>
<evidence type="ECO:0000256" key="5">
    <source>
        <dbReference type="ARBA" id="ARBA00022967"/>
    </source>
</evidence>
<evidence type="ECO:0000256" key="10">
    <source>
        <dbReference type="HAMAP-Rule" id="MF_00463"/>
    </source>
</evidence>
<keyword evidence="5 10" id="KW-1278">Translocase</keyword>
<evidence type="ECO:0000256" key="11">
    <source>
        <dbReference type="SAM" id="MobiDB-lite"/>
    </source>
</evidence>
<comment type="cofactor">
    <cofactor evidence="10">
        <name>[4Fe-4S] cluster</name>
        <dbReference type="ChEBI" id="CHEBI:49883"/>
    </cofactor>
    <text evidence="10">Binds 3 [4Fe-4S] clusters.</text>
</comment>
<dbReference type="EMBL" id="QRKC01000004">
    <property type="protein sequence ID" value="RHH77182.1"/>
    <property type="molecule type" value="Genomic_DNA"/>
</dbReference>
<dbReference type="EMBL" id="WNCR01000014">
    <property type="protein sequence ID" value="MTU30977.1"/>
    <property type="molecule type" value="Genomic_DNA"/>
</dbReference>
<feature type="binding site" evidence="10">
    <location>
        <position position="146"/>
    </location>
    <ligand>
        <name>[4Fe-4S] cluster</name>
        <dbReference type="ChEBI" id="CHEBI:49883"/>
        <label>2</label>
    </ligand>
</feature>
<keyword evidence="1 10" id="KW-0813">Transport</keyword>
<keyword evidence="2 10" id="KW-0004">4Fe-4S</keyword>
<sequence>MILIAVISLGAIGAIGAVFLYAASKKFEVYEDPRIAQVQEVLPGANCGGCGYPGCGGFAAACVKADTLDGLLCPVGGAPVMGKVATILGKEAASAEPMVAVVRCNGTCAARPRTNQYDGVQSCAIASTLYGGETGCSFGCLGYGDCVAACNFDAIHINLETGLPEVDEDKCTSCGACVKACPKNIIELRKKGPKSRRIFVSCVNKDKGGVAKKACANACIGCGKCAKECPFEAITVENNVAYIDYTKCRLCRKCVAVCPTGAIHELNFPPRKEAAPAVDADKIKPATAPKPAAPKADAPKTEAPKKESPKAEAPTANATPNAETPKIETKEETIQK</sequence>
<feature type="binding site" evidence="10">
    <location>
        <position position="174"/>
    </location>
    <ligand>
        <name>[4Fe-4S] cluster</name>
        <dbReference type="ChEBI" id="CHEBI:49883"/>
        <label>3</label>
    </ligand>
</feature>
<dbReference type="GO" id="GO:0005886">
    <property type="term" value="C:plasma membrane"/>
    <property type="evidence" value="ECO:0007669"/>
    <property type="project" value="UniProtKB-SubCell"/>
</dbReference>
<dbReference type="AlphaFoldDB" id="A0A412LRW5"/>
<feature type="compositionally biased region" description="Basic and acidic residues" evidence="11">
    <location>
        <begin position="297"/>
        <end position="310"/>
    </location>
</feature>
<comment type="subcellular location">
    <subcellularLocation>
        <location evidence="10">Cell membrane</location>
    </subcellularLocation>
</comment>
<dbReference type="Gene3D" id="1.10.15.40">
    <property type="entry name" value="Electron transport complex subunit B, putative Fe-S cluster"/>
    <property type="match status" value="1"/>
</dbReference>
<reference evidence="17 18" key="1">
    <citation type="submission" date="2018-08" db="EMBL/GenBank/DDBJ databases">
        <title>A genome reference for cultivated species of the human gut microbiota.</title>
        <authorList>
            <person name="Zou Y."/>
            <person name="Xue W."/>
            <person name="Luo G."/>
        </authorList>
    </citation>
    <scope>NUCLEOTIDE SEQUENCE [LARGE SCALE GENOMIC DNA]</scope>
    <source>
        <strain evidence="16 18">AM16-50</strain>
        <strain evidence="15 17">OM05-11AA</strain>
    </source>
</reference>
<keyword evidence="10" id="KW-1003">Cell membrane</keyword>
<feature type="binding site" evidence="10">
    <location>
        <position position="150"/>
    </location>
    <ligand>
        <name>[4Fe-4S] cluster</name>
        <dbReference type="ChEBI" id="CHEBI:49883"/>
        <label>3</label>
    </ligand>
</feature>
<accession>A0A412LRW5</accession>
<dbReference type="PROSITE" id="PS00198">
    <property type="entry name" value="4FE4S_FER_1"/>
    <property type="match status" value="2"/>
</dbReference>
<feature type="binding site" evidence="10">
    <location>
        <position position="50"/>
    </location>
    <ligand>
        <name>[4Fe-4S] cluster</name>
        <dbReference type="ChEBI" id="CHEBI:49883"/>
        <label>1</label>
    </ligand>
</feature>
<dbReference type="GO" id="GO:0009055">
    <property type="term" value="F:electron transfer activity"/>
    <property type="evidence" value="ECO:0007669"/>
    <property type="project" value="InterPro"/>
</dbReference>
<dbReference type="InterPro" id="IPR050395">
    <property type="entry name" value="4Fe4S_Ferredoxin_RnfB"/>
</dbReference>
<dbReference type="InterPro" id="IPR010207">
    <property type="entry name" value="Elect_transpt_cplx_RnfB/RsxB"/>
</dbReference>
<dbReference type="Pfam" id="PF00037">
    <property type="entry name" value="Fer4"/>
    <property type="match status" value="1"/>
</dbReference>
<evidence type="ECO:0000313" key="19">
    <source>
        <dbReference type="Proteomes" id="UP000437446"/>
    </source>
</evidence>
<feature type="binding site" evidence="10">
    <location>
        <position position="181"/>
    </location>
    <ligand>
        <name>[4Fe-4S] cluster</name>
        <dbReference type="ChEBI" id="CHEBI:49883"/>
        <label>2</label>
    </ligand>
</feature>
<evidence type="ECO:0000256" key="8">
    <source>
        <dbReference type="ARBA" id="ARBA00023014"/>
    </source>
</evidence>
<feature type="region of interest" description="Disordered" evidence="11">
    <location>
        <begin position="277"/>
        <end position="336"/>
    </location>
</feature>
<evidence type="ECO:0000256" key="9">
    <source>
        <dbReference type="ARBA" id="ARBA00023136"/>
    </source>
</evidence>
<evidence type="ECO:0000256" key="1">
    <source>
        <dbReference type="ARBA" id="ARBA00022448"/>
    </source>
</evidence>
<dbReference type="InterPro" id="IPR017896">
    <property type="entry name" value="4Fe4S_Fe-S-bd"/>
</dbReference>
<dbReference type="GO" id="GO:0022900">
    <property type="term" value="P:electron transport chain"/>
    <property type="evidence" value="ECO:0007669"/>
    <property type="project" value="UniProtKB-UniRule"/>
</dbReference>
<evidence type="ECO:0000313" key="14">
    <source>
        <dbReference type="EMBL" id="MTU30977.1"/>
    </source>
</evidence>
<dbReference type="Proteomes" id="UP000261088">
    <property type="component" value="Unassembled WGS sequence"/>
</dbReference>
<dbReference type="Proteomes" id="UP000437446">
    <property type="component" value="Unassembled WGS sequence"/>
</dbReference>
<evidence type="ECO:0000256" key="3">
    <source>
        <dbReference type="ARBA" id="ARBA00022723"/>
    </source>
</evidence>
<feature type="region of interest" description="Hydrophobic" evidence="10">
    <location>
        <begin position="1"/>
        <end position="24"/>
    </location>
</feature>
<keyword evidence="9 10" id="KW-0472">Membrane</keyword>
<comment type="caution">
    <text evidence="10">Lacks conserved residue(s) required for the propagation of feature annotation.</text>
</comment>
<feature type="domain" description="4Fe-4S ferredoxin-type" evidence="12">
    <location>
        <begin position="162"/>
        <end position="191"/>
    </location>
</feature>
<feature type="binding site" evidence="10">
    <location>
        <position position="55"/>
    </location>
    <ligand>
        <name>[4Fe-4S] cluster</name>
        <dbReference type="ChEBI" id="CHEBI:49883"/>
        <label>1</label>
    </ligand>
</feature>
<dbReference type="EC" id="7.-.-.-" evidence="10"/>
<feature type="compositionally biased region" description="Low complexity" evidence="11">
    <location>
        <begin position="285"/>
        <end position="296"/>
    </location>
</feature>
<evidence type="ECO:0000256" key="6">
    <source>
        <dbReference type="ARBA" id="ARBA00022982"/>
    </source>
</evidence>
<comment type="function">
    <text evidence="10">Part of a membrane-bound complex that couples electron transfer with translocation of ions across the membrane.</text>
</comment>
<feature type="binding site" evidence="10">
    <location>
        <position position="140"/>
    </location>
    <ligand>
        <name>[4Fe-4S] cluster</name>
        <dbReference type="ChEBI" id="CHEBI:49883"/>
        <label>2</label>
    </ligand>
</feature>
<evidence type="ECO:0000259" key="12">
    <source>
        <dbReference type="PROSITE" id="PS51379"/>
    </source>
</evidence>
<protein>
    <recommendedName>
        <fullName evidence="10">Ion-translocating oxidoreductase complex subunit B</fullName>
        <ecNumber evidence="10">7.-.-.-</ecNumber>
    </recommendedName>
    <alternativeName>
        <fullName evidence="10">Rnf electron transport complex subunit B</fullName>
    </alternativeName>
</protein>
<reference evidence="14 19" key="2">
    <citation type="journal article" date="2019" name="Nat. Med.">
        <title>A library of human gut bacterial isolates paired with longitudinal multiomics data enables mechanistic microbiome research.</title>
        <authorList>
            <person name="Poyet M."/>
            <person name="Groussin M."/>
            <person name="Gibbons S.M."/>
            <person name="Avila-Pacheco J."/>
            <person name="Jiang X."/>
            <person name="Kearney S.M."/>
            <person name="Perrotta A.R."/>
            <person name="Berdy B."/>
            <person name="Zhao S."/>
            <person name="Lieberman T.D."/>
            <person name="Swanson P.K."/>
            <person name="Smith M."/>
            <person name="Roesemann S."/>
            <person name="Alexander J.E."/>
            <person name="Rich S.A."/>
            <person name="Livny J."/>
            <person name="Vlamakis H."/>
            <person name="Clish C."/>
            <person name="Bullock K."/>
            <person name="Deik A."/>
            <person name="Scott J."/>
            <person name="Pierce K.A."/>
            <person name="Xavier R.J."/>
            <person name="Alm E.J."/>
        </authorList>
    </citation>
    <scope>NUCLEOTIDE SEQUENCE [LARGE SCALE GENOMIC DNA]</scope>
    <source>
        <strain evidence="14 19">BIOML-A25</strain>
    </source>
</reference>
<evidence type="ECO:0000256" key="7">
    <source>
        <dbReference type="ARBA" id="ARBA00023004"/>
    </source>
</evidence>
<comment type="similarity">
    <text evidence="10">Belongs to the 4Fe4S bacterial-type ferredoxin family. RnfB subfamily.</text>
</comment>
<evidence type="ECO:0000313" key="15">
    <source>
        <dbReference type="EMBL" id="RGN47144.1"/>
    </source>
</evidence>
<keyword evidence="3 10" id="KW-0479">Metal-binding</keyword>
<feature type="binding site" evidence="10">
    <location>
        <position position="177"/>
    </location>
    <ligand>
        <name>[4Fe-4S] cluster</name>
        <dbReference type="ChEBI" id="CHEBI:49883"/>
        <label>3</label>
    </ligand>
</feature>
<dbReference type="GO" id="GO:0046872">
    <property type="term" value="F:metal ion binding"/>
    <property type="evidence" value="ECO:0007669"/>
    <property type="project" value="UniProtKB-KW"/>
</dbReference>
<dbReference type="HAMAP" id="MF_00463">
    <property type="entry name" value="RsxB_RnfB"/>
    <property type="match status" value="1"/>
</dbReference>
<dbReference type="PROSITE" id="PS51656">
    <property type="entry name" value="4FE4S"/>
    <property type="match status" value="1"/>
</dbReference>
<feature type="domain" description="4Fe-4S ferredoxin-type" evidence="12">
    <location>
        <begin position="209"/>
        <end position="239"/>
    </location>
</feature>
<feature type="compositionally biased region" description="Basic and acidic residues" evidence="11">
    <location>
        <begin position="325"/>
        <end position="336"/>
    </location>
</feature>
<dbReference type="NCBIfam" id="NF005504">
    <property type="entry name" value="PRK07118.1-3"/>
    <property type="match status" value="1"/>
</dbReference>
<dbReference type="Pfam" id="PF12838">
    <property type="entry name" value="Fer4_7"/>
    <property type="match status" value="1"/>
</dbReference>
<feature type="binding site" evidence="10">
    <location>
        <position position="171"/>
    </location>
    <ligand>
        <name>[4Fe-4S] cluster</name>
        <dbReference type="ChEBI" id="CHEBI:49883"/>
        <label>3</label>
    </ligand>
</feature>
<comment type="subunit">
    <text evidence="10">The complex is composed of six subunits: RnfA, RnfB, RnfC, RnfD, RnfE and RnfG.</text>
</comment>
<keyword evidence="4 10" id="KW-0677">Repeat</keyword>
<evidence type="ECO:0000256" key="4">
    <source>
        <dbReference type="ARBA" id="ARBA00022737"/>
    </source>
</evidence>
<keyword evidence="6 10" id="KW-0249">Electron transport</keyword>
<organism evidence="15 17">
    <name type="scientific">Parabacteroides merdae</name>
    <dbReference type="NCBI Taxonomy" id="46503"/>
    <lineage>
        <taxon>Bacteria</taxon>
        <taxon>Pseudomonadati</taxon>
        <taxon>Bacteroidota</taxon>
        <taxon>Bacteroidia</taxon>
        <taxon>Bacteroidales</taxon>
        <taxon>Tannerellaceae</taxon>
        <taxon>Parabacteroides</taxon>
    </lineage>
</organism>
<feature type="binding site" evidence="10">
    <location>
        <position position="73"/>
    </location>
    <ligand>
        <name>[4Fe-4S] cluster</name>
        <dbReference type="ChEBI" id="CHEBI:49883"/>
        <label>1</label>
    </ligand>
</feature>
<evidence type="ECO:0000256" key="2">
    <source>
        <dbReference type="ARBA" id="ARBA00022485"/>
    </source>
</evidence>
<dbReference type="Proteomes" id="UP000283732">
    <property type="component" value="Unassembled WGS sequence"/>
</dbReference>
<keyword evidence="8 10" id="KW-0411">Iron-sulfur</keyword>
<dbReference type="Gene3D" id="3.30.70.20">
    <property type="match status" value="2"/>
</dbReference>
<dbReference type="InterPro" id="IPR007202">
    <property type="entry name" value="4Fe-4S_dom"/>
</dbReference>
<dbReference type="GO" id="GO:0051539">
    <property type="term" value="F:4 iron, 4 sulfur cluster binding"/>
    <property type="evidence" value="ECO:0007669"/>
    <property type="project" value="UniProtKB-UniRule"/>
</dbReference>
<evidence type="ECO:0000259" key="13">
    <source>
        <dbReference type="PROSITE" id="PS51656"/>
    </source>
</evidence>
<evidence type="ECO:0000313" key="17">
    <source>
        <dbReference type="Proteomes" id="UP000261088"/>
    </source>
</evidence>
<feature type="compositionally biased region" description="Low complexity" evidence="11">
    <location>
        <begin position="311"/>
        <end position="324"/>
    </location>
</feature>
<dbReference type="PROSITE" id="PS51379">
    <property type="entry name" value="4FE4S_FER_2"/>
    <property type="match status" value="3"/>
</dbReference>
<feature type="domain" description="4Fe-4S" evidence="13">
    <location>
        <begin position="30"/>
        <end position="90"/>
    </location>
</feature>
<keyword evidence="7 10" id="KW-0408">Iron</keyword>
<dbReference type="EMBL" id="QSUP01000029">
    <property type="protein sequence ID" value="RGN47144.1"/>
    <property type="molecule type" value="Genomic_DNA"/>
</dbReference>
<gene>
    <name evidence="10" type="primary">rnfB</name>
    <name evidence="16" type="ORF">DW191_10555</name>
    <name evidence="15" type="ORF">DXB61_16395</name>
    <name evidence="14" type="ORF">GMD66_17550</name>
</gene>
<dbReference type="PANTHER" id="PTHR43560">
    <property type="entry name" value="ION-TRANSLOCATING OXIDOREDUCTASE COMPLEX SUBUNIT B"/>
    <property type="match status" value="1"/>
</dbReference>
<name>A0A412LRW5_9BACT</name>
<proteinExistence type="inferred from homology"/>
<feature type="binding site" evidence="10">
    <location>
        <position position="47"/>
    </location>
    <ligand>
        <name>[4Fe-4S] cluster</name>
        <dbReference type="ChEBI" id="CHEBI:49883"/>
        <label>1</label>
    </ligand>
</feature>
<dbReference type="RefSeq" id="WP_005648305.1">
    <property type="nucleotide sequence ID" value="NZ_DAWDXW010000031.1"/>
</dbReference>